<name>A0A4Y9FW73_9MICO</name>
<dbReference type="AlphaFoldDB" id="A0A4Y9FW73"/>
<dbReference type="InterPro" id="IPR036390">
    <property type="entry name" value="WH_DNA-bd_sf"/>
</dbReference>
<dbReference type="Proteomes" id="UP000298358">
    <property type="component" value="Unassembled WGS sequence"/>
</dbReference>
<evidence type="ECO:0000256" key="1">
    <source>
        <dbReference type="ARBA" id="ARBA00023015"/>
    </source>
</evidence>
<sequence>MRGYATSVRDTARFVHRIRDNPTQVLQNRPQPAARWACREGIRVSTTTEATIDVTQQDLTARIRDAILRGDFAPHQRLIEADLSDRFEASRASVRTALMNLAGEGLVERLPNRGARVRAISVEEAIEIVEVRMGLEELCARKAAQNLSDEDAVELAELRERIRSAADGGDLVGYASLNQEMDRRIRDLSGHATATQLLERLLAQSARHQFRLAYHPGRINQSAPEHIAIIDAVLARDPDAAAEATRRHLQGIVTLLAGL</sequence>
<dbReference type="Gene3D" id="1.20.120.530">
    <property type="entry name" value="GntR ligand-binding domain-like"/>
    <property type="match status" value="1"/>
</dbReference>
<evidence type="ECO:0000313" key="5">
    <source>
        <dbReference type="EMBL" id="TFU33116.1"/>
    </source>
</evidence>
<reference evidence="5 6" key="1">
    <citation type="submission" date="2019-03" db="EMBL/GenBank/DDBJ databases">
        <title>Diversity of the mouse oral microbiome.</title>
        <authorList>
            <person name="Joseph S."/>
            <person name="Aduse-Opoku J."/>
            <person name="Curtis M."/>
            <person name="Wade W."/>
            <person name="Hashim A."/>
        </authorList>
    </citation>
    <scope>NUCLEOTIDE SEQUENCE [LARGE SCALE GENOMIC DNA]</scope>
    <source>
        <strain evidence="5 6">P1012</strain>
    </source>
</reference>
<dbReference type="SMART" id="SM00895">
    <property type="entry name" value="FCD"/>
    <property type="match status" value="1"/>
</dbReference>
<keyword evidence="2" id="KW-0238">DNA-binding</keyword>
<dbReference type="InterPro" id="IPR011711">
    <property type="entry name" value="GntR_C"/>
</dbReference>
<dbReference type="InterPro" id="IPR008920">
    <property type="entry name" value="TF_FadR/GntR_C"/>
</dbReference>
<dbReference type="CDD" id="cd07377">
    <property type="entry name" value="WHTH_GntR"/>
    <property type="match status" value="1"/>
</dbReference>
<dbReference type="GO" id="GO:0003700">
    <property type="term" value="F:DNA-binding transcription factor activity"/>
    <property type="evidence" value="ECO:0007669"/>
    <property type="project" value="InterPro"/>
</dbReference>
<dbReference type="GO" id="GO:0003677">
    <property type="term" value="F:DNA binding"/>
    <property type="evidence" value="ECO:0007669"/>
    <property type="project" value="UniProtKB-KW"/>
</dbReference>
<dbReference type="EMBL" id="SPQB01000013">
    <property type="protein sequence ID" value="TFU33116.1"/>
    <property type="molecule type" value="Genomic_DNA"/>
</dbReference>
<dbReference type="PANTHER" id="PTHR43537">
    <property type="entry name" value="TRANSCRIPTIONAL REGULATOR, GNTR FAMILY"/>
    <property type="match status" value="1"/>
</dbReference>
<dbReference type="SUPFAM" id="SSF46785">
    <property type="entry name" value="Winged helix' DNA-binding domain"/>
    <property type="match status" value="1"/>
</dbReference>
<dbReference type="SMART" id="SM00345">
    <property type="entry name" value="HTH_GNTR"/>
    <property type="match status" value="1"/>
</dbReference>
<dbReference type="OrthoDB" id="9816161at2"/>
<keyword evidence="3" id="KW-0804">Transcription</keyword>
<evidence type="ECO:0000313" key="6">
    <source>
        <dbReference type="Proteomes" id="UP000298358"/>
    </source>
</evidence>
<dbReference type="InterPro" id="IPR036388">
    <property type="entry name" value="WH-like_DNA-bd_sf"/>
</dbReference>
<comment type="caution">
    <text evidence="5">The sequence shown here is derived from an EMBL/GenBank/DDBJ whole genome shotgun (WGS) entry which is preliminary data.</text>
</comment>
<dbReference type="Pfam" id="PF07729">
    <property type="entry name" value="FCD"/>
    <property type="match status" value="1"/>
</dbReference>
<dbReference type="Pfam" id="PF00392">
    <property type="entry name" value="GntR"/>
    <property type="match status" value="1"/>
</dbReference>
<evidence type="ECO:0000256" key="2">
    <source>
        <dbReference type="ARBA" id="ARBA00023125"/>
    </source>
</evidence>
<protein>
    <submittedName>
        <fullName evidence="5">GntR family transcriptional regulator</fullName>
    </submittedName>
</protein>
<accession>A0A4Y9FW73</accession>
<organism evidence="5 6">
    <name type="scientific">Microbacterium paludicola</name>
    <dbReference type="NCBI Taxonomy" id="300019"/>
    <lineage>
        <taxon>Bacteria</taxon>
        <taxon>Bacillati</taxon>
        <taxon>Actinomycetota</taxon>
        <taxon>Actinomycetes</taxon>
        <taxon>Micrococcales</taxon>
        <taxon>Microbacteriaceae</taxon>
        <taxon>Microbacterium</taxon>
    </lineage>
</organism>
<gene>
    <name evidence="5" type="ORF">E4U02_07145</name>
</gene>
<keyword evidence="1" id="KW-0805">Transcription regulation</keyword>
<evidence type="ECO:0000256" key="3">
    <source>
        <dbReference type="ARBA" id="ARBA00023163"/>
    </source>
</evidence>
<dbReference type="InterPro" id="IPR000524">
    <property type="entry name" value="Tscrpt_reg_HTH_GntR"/>
</dbReference>
<dbReference type="Gene3D" id="1.10.10.10">
    <property type="entry name" value="Winged helix-like DNA-binding domain superfamily/Winged helix DNA-binding domain"/>
    <property type="match status" value="1"/>
</dbReference>
<proteinExistence type="predicted"/>
<dbReference type="PANTHER" id="PTHR43537:SF5">
    <property type="entry name" value="UXU OPERON TRANSCRIPTIONAL REGULATOR"/>
    <property type="match status" value="1"/>
</dbReference>
<keyword evidence="6" id="KW-1185">Reference proteome</keyword>
<dbReference type="SUPFAM" id="SSF48008">
    <property type="entry name" value="GntR ligand-binding domain-like"/>
    <property type="match status" value="1"/>
</dbReference>
<feature type="domain" description="HTH gntR-type" evidence="4">
    <location>
        <begin position="53"/>
        <end position="120"/>
    </location>
</feature>
<dbReference type="PROSITE" id="PS50949">
    <property type="entry name" value="HTH_GNTR"/>
    <property type="match status" value="1"/>
</dbReference>
<evidence type="ECO:0000259" key="4">
    <source>
        <dbReference type="PROSITE" id="PS50949"/>
    </source>
</evidence>